<dbReference type="RefSeq" id="XP_037220815.1">
    <property type="nucleotide sequence ID" value="XM_037362894.1"/>
</dbReference>
<keyword evidence="2" id="KW-0808">Transferase</keyword>
<dbReference type="OrthoDB" id="1028014at2759"/>
<dbReference type="Pfam" id="PF00856">
    <property type="entry name" value="SET"/>
    <property type="match status" value="1"/>
</dbReference>
<dbReference type="EMBL" id="JACAZF010000005">
    <property type="protein sequence ID" value="KAF7303843.1"/>
    <property type="molecule type" value="Genomic_DNA"/>
</dbReference>
<keyword evidence="2" id="KW-0489">Methyltransferase</keyword>
<evidence type="ECO:0000313" key="2">
    <source>
        <dbReference type="EMBL" id="KAF7303843.1"/>
    </source>
</evidence>
<dbReference type="InterPro" id="IPR050869">
    <property type="entry name" value="H3K4_H4K5_MeTrfase"/>
</dbReference>
<dbReference type="SUPFAM" id="SSF82199">
    <property type="entry name" value="SET domain"/>
    <property type="match status" value="1"/>
</dbReference>
<proteinExistence type="predicted"/>
<dbReference type="Gene3D" id="2.170.270.10">
    <property type="entry name" value="SET domain"/>
    <property type="match status" value="1"/>
</dbReference>
<dbReference type="InterPro" id="IPR001214">
    <property type="entry name" value="SET_dom"/>
</dbReference>
<dbReference type="PROSITE" id="PS50280">
    <property type="entry name" value="SET"/>
    <property type="match status" value="1"/>
</dbReference>
<dbReference type="CDD" id="cd20071">
    <property type="entry name" value="SET_SMYD"/>
    <property type="match status" value="1"/>
</dbReference>
<dbReference type="InterPro" id="IPR046341">
    <property type="entry name" value="SET_dom_sf"/>
</dbReference>
<evidence type="ECO:0000259" key="1">
    <source>
        <dbReference type="PROSITE" id="PS50280"/>
    </source>
</evidence>
<dbReference type="SMART" id="SM00317">
    <property type="entry name" value="SET"/>
    <property type="match status" value="1"/>
</dbReference>
<feature type="domain" description="SET" evidence="1">
    <location>
        <begin position="3"/>
        <end position="298"/>
    </location>
</feature>
<dbReference type="AlphaFoldDB" id="A0A8H6W6W5"/>
<reference evidence="2" key="1">
    <citation type="submission" date="2020-05" db="EMBL/GenBank/DDBJ databases">
        <title>Mycena genomes resolve the evolution of fungal bioluminescence.</title>
        <authorList>
            <person name="Tsai I.J."/>
        </authorList>
    </citation>
    <scope>NUCLEOTIDE SEQUENCE</scope>
    <source>
        <strain evidence="2">171206Taipei</strain>
    </source>
</reference>
<dbReference type="Proteomes" id="UP000636479">
    <property type="component" value="Unassembled WGS sequence"/>
</dbReference>
<accession>A0A8H6W6W5</accession>
<dbReference type="GeneID" id="59345410"/>
<dbReference type="PANTHER" id="PTHR12197">
    <property type="entry name" value="HISTONE-LYSINE N-METHYLTRANSFERASE SMYD"/>
    <property type="match status" value="1"/>
</dbReference>
<sequence length="332" mass="38012">MSQFFVLAPTSYGGRGVFASQSIPKDTLVHTCPAPYASVIYREFRKEVCAQCFDYSFDARRNAWNIRLDGFYFCSDGCLDDWKRENPRELIADVVSAIDRLTKSMVKGKSKSNLSDFATPSPGPEALDTIWGKAEQYPIRGHPVVFLDELELEHARFVLSGLIRRHADESSNSWSDMLELQDNELHYIRQRPGALSSQIRVYIFIRLVVREIPVLSQYVETSDSVRAILSRDPGNVFGIYETNQTGDSEMFGWCMYVSASFFNHDCNPNIRKRRSGRAMCFYTTRDVSPAEELCTNYISLEDSVTERRQQLSSNWYFDCGCQRCKDELSETG</sequence>
<protein>
    <submittedName>
        <fullName evidence="2">Protein lysine methyltransferase</fullName>
    </submittedName>
</protein>
<keyword evidence="3" id="KW-1185">Reference proteome</keyword>
<dbReference type="GO" id="GO:0005634">
    <property type="term" value="C:nucleus"/>
    <property type="evidence" value="ECO:0007669"/>
    <property type="project" value="TreeGrafter"/>
</dbReference>
<dbReference type="GO" id="GO:0008168">
    <property type="term" value="F:methyltransferase activity"/>
    <property type="evidence" value="ECO:0007669"/>
    <property type="project" value="UniProtKB-KW"/>
</dbReference>
<name>A0A8H6W6W5_9AGAR</name>
<evidence type="ECO:0000313" key="3">
    <source>
        <dbReference type="Proteomes" id="UP000636479"/>
    </source>
</evidence>
<dbReference type="PANTHER" id="PTHR12197:SF294">
    <property type="entry name" value="POTENTIAL PROTEIN LYSINE METHYLTRANSFERASE SET6"/>
    <property type="match status" value="1"/>
</dbReference>
<gene>
    <name evidence="2" type="ORF">MIND_00614200</name>
</gene>
<dbReference type="GO" id="GO:0032259">
    <property type="term" value="P:methylation"/>
    <property type="evidence" value="ECO:0007669"/>
    <property type="project" value="UniProtKB-KW"/>
</dbReference>
<organism evidence="2 3">
    <name type="scientific">Mycena indigotica</name>
    <dbReference type="NCBI Taxonomy" id="2126181"/>
    <lineage>
        <taxon>Eukaryota</taxon>
        <taxon>Fungi</taxon>
        <taxon>Dikarya</taxon>
        <taxon>Basidiomycota</taxon>
        <taxon>Agaricomycotina</taxon>
        <taxon>Agaricomycetes</taxon>
        <taxon>Agaricomycetidae</taxon>
        <taxon>Agaricales</taxon>
        <taxon>Marasmiineae</taxon>
        <taxon>Mycenaceae</taxon>
        <taxon>Mycena</taxon>
    </lineage>
</organism>
<comment type="caution">
    <text evidence="2">The sequence shown here is derived from an EMBL/GenBank/DDBJ whole genome shotgun (WGS) entry which is preliminary data.</text>
</comment>